<gene>
    <name evidence="1" type="ORF">RGQ15_20140</name>
</gene>
<accession>A0ABU2HXU1</accession>
<name>A0ABU2HXU1_9RHOB</name>
<sequence length="91" mass="9695">MALEARSRGHIHRQDLLAGDVALVAHLATPPPCTAALAGFLFGGLLHAGGFERESRRQVLQPRNLVTQILVLGKGVRAISDLLILSHNSAI</sequence>
<dbReference type="RefSeq" id="WP_311162627.1">
    <property type="nucleotide sequence ID" value="NZ_JAVQLW010000004.1"/>
</dbReference>
<dbReference type="Proteomes" id="UP001269144">
    <property type="component" value="Unassembled WGS sequence"/>
</dbReference>
<evidence type="ECO:0000313" key="1">
    <source>
        <dbReference type="EMBL" id="MDS9469871.1"/>
    </source>
</evidence>
<keyword evidence="2" id="KW-1185">Reference proteome</keyword>
<comment type="caution">
    <text evidence="1">The sequence shown here is derived from an EMBL/GenBank/DDBJ whole genome shotgun (WGS) entry which is preliminary data.</text>
</comment>
<evidence type="ECO:0000313" key="2">
    <source>
        <dbReference type="Proteomes" id="UP001269144"/>
    </source>
</evidence>
<protein>
    <submittedName>
        <fullName evidence="1">Uncharacterized protein</fullName>
    </submittedName>
</protein>
<dbReference type="EMBL" id="JAVQLW010000004">
    <property type="protein sequence ID" value="MDS9469871.1"/>
    <property type="molecule type" value="Genomic_DNA"/>
</dbReference>
<organism evidence="1 2">
    <name type="scientific">Paracoccus aurantius</name>
    <dbReference type="NCBI Taxonomy" id="3073814"/>
    <lineage>
        <taxon>Bacteria</taxon>
        <taxon>Pseudomonadati</taxon>
        <taxon>Pseudomonadota</taxon>
        <taxon>Alphaproteobacteria</taxon>
        <taxon>Rhodobacterales</taxon>
        <taxon>Paracoccaceae</taxon>
        <taxon>Paracoccus</taxon>
    </lineage>
</organism>
<reference evidence="2" key="1">
    <citation type="submission" date="2023-07" db="EMBL/GenBank/DDBJ databases">
        <title>Paracoccus sp. MBLB3053 whole genome sequence.</title>
        <authorList>
            <person name="Hwang C.Y."/>
            <person name="Cho E.-S."/>
            <person name="Seo M.-J."/>
        </authorList>
    </citation>
    <scope>NUCLEOTIDE SEQUENCE [LARGE SCALE GENOMIC DNA]</scope>
    <source>
        <strain evidence="2">MBLB3053</strain>
    </source>
</reference>
<proteinExistence type="predicted"/>